<sequence>MTGIPFRVISNPFFVNALKILNPSYNVPSREVLSGQLLDNQIAKVNDKVNKIIEFATDITIGLDGWTTPDGSSIWNFIELVIEHIGSKKISAIITDNGANIAAAKCLICSKYKNIMNIRCIAHSYNLISKDIIQHTFAVRMIRCANRIVQFFKKSHKAAAMLKEKSSNIKLVVVALKHILKPGGDMQHLSEILLPIKNAILTVEAAQSTLADAYINLLKIAAAIQNLSTDEYKGFRNHCIRKFNHRFEEFNDPAYQLAFFLHPVYKGAGLKFGTFPVIANYAGQLWQRMVDKLEGLAKIYQFNLSNTAEQLYQIHEEIPSEMVKNIAETVFNELEKEVSPEEPVSDELPNPAEYLHTDELNLNLNISDMVNYRSPIFHPNGTHFNNNEGEEYGDEYSENEEDYEYDVDEIIISRLEEMNVN</sequence>
<dbReference type="InterPro" id="IPR052035">
    <property type="entry name" value="ZnF_BED_domain_contain"/>
</dbReference>
<evidence type="ECO:0000256" key="3">
    <source>
        <dbReference type="ARBA" id="ARBA00022771"/>
    </source>
</evidence>
<keyword evidence="4" id="KW-0862">Zinc</keyword>
<dbReference type="PANTHER" id="PTHR46481">
    <property type="entry name" value="ZINC FINGER BED DOMAIN-CONTAINING PROTEIN 4"/>
    <property type="match status" value="1"/>
</dbReference>
<name>A0A8H3M394_9GLOM</name>
<organism evidence="7 8">
    <name type="scientific">Rhizophagus clarus</name>
    <dbReference type="NCBI Taxonomy" id="94130"/>
    <lineage>
        <taxon>Eukaryota</taxon>
        <taxon>Fungi</taxon>
        <taxon>Fungi incertae sedis</taxon>
        <taxon>Mucoromycota</taxon>
        <taxon>Glomeromycotina</taxon>
        <taxon>Glomeromycetes</taxon>
        <taxon>Glomerales</taxon>
        <taxon>Glomeraceae</taxon>
        <taxon>Rhizophagus</taxon>
    </lineage>
</organism>
<dbReference type="PANTHER" id="PTHR46481:SF10">
    <property type="entry name" value="ZINC FINGER BED DOMAIN-CONTAINING PROTEIN 39"/>
    <property type="match status" value="1"/>
</dbReference>
<dbReference type="SUPFAM" id="SSF53098">
    <property type="entry name" value="Ribonuclease H-like"/>
    <property type="match status" value="1"/>
</dbReference>
<dbReference type="EMBL" id="BLAL01000285">
    <property type="protein sequence ID" value="GES99863.1"/>
    <property type="molecule type" value="Genomic_DNA"/>
</dbReference>
<gene>
    <name evidence="7" type="ORF">RCL2_002634400</name>
</gene>
<evidence type="ECO:0000256" key="2">
    <source>
        <dbReference type="ARBA" id="ARBA00022723"/>
    </source>
</evidence>
<dbReference type="GO" id="GO:0005634">
    <property type="term" value="C:nucleus"/>
    <property type="evidence" value="ECO:0007669"/>
    <property type="project" value="UniProtKB-SubCell"/>
</dbReference>
<comment type="subcellular location">
    <subcellularLocation>
        <location evidence="1">Nucleus</location>
    </subcellularLocation>
</comment>
<dbReference type="AlphaFoldDB" id="A0A8H3M394"/>
<evidence type="ECO:0000256" key="1">
    <source>
        <dbReference type="ARBA" id="ARBA00004123"/>
    </source>
</evidence>
<keyword evidence="3" id="KW-0863">Zinc-finger</keyword>
<keyword evidence="5" id="KW-0539">Nucleus</keyword>
<evidence type="ECO:0000313" key="7">
    <source>
        <dbReference type="EMBL" id="GES99863.1"/>
    </source>
</evidence>
<dbReference type="InterPro" id="IPR007021">
    <property type="entry name" value="DUF659"/>
</dbReference>
<evidence type="ECO:0000256" key="4">
    <source>
        <dbReference type="ARBA" id="ARBA00022833"/>
    </source>
</evidence>
<dbReference type="GO" id="GO:0008270">
    <property type="term" value="F:zinc ion binding"/>
    <property type="evidence" value="ECO:0007669"/>
    <property type="project" value="UniProtKB-KW"/>
</dbReference>
<dbReference type="InterPro" id="IPR012337">
    <property type="entry name" value="RNaseH-like_sf"/>
</dbReference>
<dbReference type="OrthoDB" id="2448632at2759"/>
<comment type="caution">
    <text evidence="7">The sequence shown here is derived from an EMBL/GenBank/DDBJ whole genome shotgun (WGS) entry which is preliminary data.</text>
</comment>
<keyword evidence="2" id="KW-0479">Metal-binding</keyword>
<evidence type="ECO:0000256" key="5">
    <source>
        <dbReference type="ARBA" id="ARBA00023242"/>
    </source>
</evidence>
<proteinExistence type="predicted"/>
<evidence type="ECO:0000313" key="8">
    <source>
        <dbReference type="Proteomes" id="UP000615446"/>
    </source>
</evidence>
<dbReference type="Proteomes" id="UP000615446">
    <property type="component" value="Unassembled WGS sequence"/>
</dbReference>
<protein>
    <submittedName>
        <fullName evidence="7">Ribonuclease H-like domain-containing protein</fullName>
    </submittedName>
</protein>
<reference evidence="7" key="1">
    <citation type="submission" date="2019-10" db="EMBL/GenBank/DDBJ databases">
        <title>Conservation and host-specific expression of non-tandemly repeated heterogenous ribosome RNA gene in arbuscular mycorrhizal fungi.</title>
        <authorList>
            <person name="Maeda T."/>
            <person name="Kobayashi Y."/>
            <person name="Nakagawa T."/>
            <person name="Ezawa T."/>
            <person name="Yamaguchi K."/>
            <person name="Bino T."/>
            <person name="Nishimoto Y."/>
            <person name="Shigenobu S."/>
            <person name="Kawaguchi M."/>
        </authorList>
    </citation>
    <scope>NUCLEOTIDE SEQUENCE</scope>
    <source>
        <strain evidence="7">HR1</strain>
    </source>
</reference>
<evidence type="ECO:0000259" key="6">
    <source>
        <dbReference type="Pfam" id="PF04937"/>
    </source>
</evidence>
<feature type="domain" description="DUF659" evidence="6">
    <location>
        <begin position="72"/>
        <end position="148"/>
    </location>
</feature>
<dbReference type="Pfam" id="PF04937">
    <property type="entry name" value="DUF659"/>
    <property type="match status" value="1"/>
</dbReference>
<accession>A0A8H3M394</accession>